<dbReference type="Proteomes" id="UP000028530">
    <property type="component" value="Plasmid pPME5"/>
</dbReference>
<proteinExistence type="predicted"/>
<keyword evidence="2" id="KW-1185">Reference proteome</keyword>
<dbReference type="EMBL" id="CP013125">
    <property type="protein sequence ID" value="ALN21984.1"/>
    <property type="molecule type" value="Genomic_DNA"/>
</dbReference>
<protein>
    <submittedName>
        <fullName evidence="1">Uncharacterized protein</fullName>
    </submittedName>
</protein>
<geneLocation type="plasmid" evidence="2"/>
<reference evidence="1 2" key="1">
    <citation type="submission" date="2015-11" db="EMBL/GenBank/DDBJ databases">
        <authorList>
            <person name="Chong T.M."/>
            <person name="Chan K.G."/>
            <person name="Dessaux Y."/>
        </authorList>
    </citation>
    <scope>NUCLEOTIDE SEQUENCE [LARGE SCALE GENOMIC DNA]</scope>
    <source>
        <strain evidence="1 2">S5.2</strain>
        <plasmid evidence="2">Plasmid</plasmid>
    </source>
</reference>
<name>A0ABN4J1Y3_ECTME</name>
<organism evidence="1 2">
    <name type="scientific">Ectopseudomonas mendocina S5.2</name>
    <dbReference type="NCBI Taxonomy" id="1225174"/>
    <lineage>
        <taxon>Bacteria</taxon>
        <taxon>Pseudomonadati</taxon>
        <taxon>Pseudomonadota</taxon>
        <taxon>Gammaproteobacteria</taxon>
        <taxon>Pseudomonadales</taxon>
        <taxon>Pseudomonadaceae</taxon>
        <taxon>Ectopseudomonas</taxon>
    </lineage>
</organism>
<evidence type="ECO:0000313" key="2">
    <source>
        <dbReference type="Proteomes" id="UP000028530"/>
    </source>
</evidence>
<keyword evidence="1" id="KW-0614">Plasmid</keyword>
<gene>
    <name evidence="1" type="ORF">DW68_025225</name>
</gene>
<evidence type="ECO:0000313" key="1">
    <source>
        <dbReference type="EMBL" id="ALN21984.1"/>
    </source>
</evidence>
<accession>A0ABN4J1Y3</accession>
<sequence length="113" mass="12424">MLVTEYLVGRQSKGGREGEPLCLIVNSVLPTDCKPGRADLARKMHRKDLILEFVQDGAPVEWISLPDLPADVVELLSQGRSIPVIDSADWTCVVCRLQAVEADLPDKLLMVKA</sequence>